<evidence type="ECO:0000313" key="3">
    <source>
        <dbReference type="Proteomes" id="UP000657931"/>
    </source>
</evidence>
<accession>A0ABR8QP22</accession>
<dbReference type="Proteomes" id="UP000657931">
    <property type="component" value="Unassembled WGS sequence"/>
</dbReference>
<dbReference type="EMBL" id="JACSQT010000003">
    <property type="protein sequence ID" value="MBD7937286.1"/>
    <property type="molecule type" value="Genomic_DNA"/>
</dbReference>
<keyword evidence="1" id="KW-0472">Membrane</keyword>
<evidence type="ECO:0000256" key="1">
    <source>
        <dbReference type="SAM" id="Phobius"/>
    </source>
</evidence>
<comment type="caution">
    <text evidence="2">The sequence shown here is derived from an EMBL/GenBank/DDBJ whole genome shotgun (WGS) entry which is preliminary data.</text>
</comment>
<proteinExistence type="predicted"/>
<reference evidence="2 3" key="1">
    <citation type="submission" date="2020-08" db="EMBL/GenBank/DDBJ databases">
        <title>A Genomic Blueprint of the Chicken Gut Microbiome.</title>
        <authorList>
            <person name="Gilroy R."/>
            <person name="Ravi A."/>
            <person name="Getino M."/>
            <person name="Pursley I."/>
            <person name="Horton D.L."/>
            <person name="Alikhan N.-F."/>
            <person name="Baker D."/>
            <person name="Gharbi K."/>
            <person name="Hall N."/>
            <person name="Watson M."/>
            <person name="Adriaenssens E.M."/>
            <person name="Foster-Nyarko E."/>
            <person name="Jarju S."/>
            <person name="Secka A."/>
            <person name="Antonio M."/>
            <person name="Oren A."/>
            <person name="Chaudhuri R."/>
            <person name="La Ragione R.M."/>
            <person name="Hildebrand F."/>
            <person name="Pallen M.J."/>
        </authorList>
    </citation>
    <scope>NUCLEOTIDE SEQUENCE [LARGE SCALE GENOMIC DNA]</scope>
    <source>
        <strain evidence="2 3">Sa5YUA1</strain>
    </source>
</reference>
<keyword evidence="1" id="KW-0812">Transmembrane</keyword>
<keyword evidence="1" id="KW-1133">Transmembrane helix</keyword>
<organism evidence="2 3">
    <name type="scientific">Cytobacillus stercorigallinarum</name>
    <dbReference type="NCBI Taxonomy" id="2762240"/>
    <lineage>
        <taxon>Bacteria</taxon>
        <taxon>Bacillati</taxon>
        <taxon>Bacillota</taxon>
        <taxon>Bacilli</taxon>
        <taxon>Bacillales</taxon>
        <taxon>Bacillaceae</taxon>
        <taxon>Cytobacillus</taxon>
    </lineage>
</organism>
<feature type="transmembrane region" description="Helical" evidence="1">
    <location>
        <begin position="12"/>
        <end position="37"/>
    </location>
</feature>
<keyword evidence="3" id="KW-1185">Reference proteome</keyword>
<protein>
    <recommendedName>
        <fullName evidence="4">DUF4083 domain-containing protein</fullName>
    </recommendedName>
</protein>
<evidence type="ECO:0008006" key="4">
    <source>
        <dbReference type="Google" id="ProtNLM"/>
    </source>
</evidence>
<sequence>MGFGDMFALVNGIIILAFVIIIPTVLIIVFVAACKVIKRYLKNGKLMEEKLRMELAERQELEHRVTELENKLKMKEK</sequence>
<name>A0ABR8QP22_9BACI</name>
<dbReference type="RefSeq" id="WP_191813350.1">
    <property type="nucleotide sequence ID" value="NZ_JACSQT010000003.1"/>
</dbReference>
<evidence type="ECO:0000313" key="2">
    <source>
        <dbReference type="EMBL" id="MBD7937286.1"/>
    </source>
</evidence>
<gene>
    <name evidence="2" type="ORF">H9655_09595</name>
</gene>